<keyword evidence="2" id="KW-0624">Polysaccharide degradation</keyword>
<reference evidence="2" key="1">
    <citation type="submission" date="2020-01" db="EMBL/GenBank/DDBJ databases">
        <authorList>
            <person name="Meier V. D."/>
            <person name="Meier V D."/>
        </authorList>
    </citation>
    <scope>NUCLEOTIDE SEQUENCE</scope>
    <source>
        <strain evidence="2">HLG_WM_MAG_04</strain>
    </source>
</reference>
<dbReference type="PROSITE" id="PS51257">
    <property type="entry name" value="PROKAR_LIPOPROTEIN"/>
    <property type="match status" value="1"/>
</dbReference>
<feature type="chain" id="PRO_5027575254" evidence="1">
    <location>
        <begin position="22"/>
        <end position="347"/>
    </location>
</feature>
<sequence length="347" mass="38985">MMKVIVLGSLLLLLVGCGSESQVVVPTETETVLKSTKTKYEFNSSLSGITKHFTSDKTQKELEKAQKHWYKENKIKTNQIMKGLNTTSLKGSTLFDTLNVGYGGASAYGFHSEEGSSTIWMSTIDLALNPYIGNNGYYQGIKDFEPSDFSALQQQLKNSKYVIYWLPKYWSEWWFSTSQIQSAMDAGYVPVFMYWYFGDHLIEGLPTQTEIDAYYANNAKVSNFLSQLNGEKMIIMEPEFNKNAIVNSTESQNAFASIMSTAIDNVKVNNADMLVSLCMTDAGSRGANNTASYCGYENCALGDQYSWSRPESIYNQLSDKIDFVSFQEMVAQFSRDPYNPGTWSTPN</sequence>
<gene>
    <name evidence="2" type="ORF">HELGO_WM56498</name>
</gene>
<evidence type="ECO:0000313" key="2">
    <source>
        <dbReference type="EMBL" id="CAA6817084.1"/>
    </source>
</evidence>
<dbReference type="GO" id="GO:0045493">
    <property type="term" value="P:xylan catabolic process"/>
    <property type="evidence" value="ECO:0007669"/>
    <property type="project" value="UniProtKB-KW"/>
</dbReference>
<feature type="signal peptide" evidence="1">
    <location>
        <begin position="1"/>
        <end position="21"/>
    </location>
</feature>
<dbReference type="AlphaFoldDB" id="A0A6S6TCL0"/>
<keyword evidence="2" id="KW-0858">Xylan degradation</keyword>
<keyword evidence="2" id="KW-0326">Glycosidase</keyword>
<dbReference type="GO" id="GO:0016798">
    <property type="term" value="F:hydrolase activity, acting on glycosyl bonds"/>
    <property type="evidence" value="ECO:0007669"/>
    <property type="project" value="UniProtKB-KW"/>
</dbReference>
<keyword evidence="1" id="KW-0732">Signal</keyword>
<feature type="non-terminal residue" evidence="2">
    <location>
        <position position="347"/>
    </location>
</feature>
<evidence type="ECO:0000256" key="1">
    <source>
        <dbReference type="SAM" id="SignalP"/>
    </source>
</evidence>
<keyword evidence="2" id="KW-0378">Hydrolase</keyword>
<keyword evidence="2" id="KW-0119">Carbohydrate metabolism</keyword>
<organism evidence="2">
    <name type="scientific">uncultured Sulfurovum sp</name>
    <dbReference type="NCBI Taxonomy" id="269237"/>
    <lineage>
        <taxon>Bacteria</taxon>
        <taxon>Pseudomonadati</taxon>
        <taxon>Campylobacterota</taxon>
        <taxon>Epsilonproteobacteria</taxon>
        <taxon>Campylobacterales</taxon>
        <taxon>Sulfurovaceae</taxon>
        <taxon>Sulfurovum</taxon>
        <taxon>environmental samples</taxon>
    </lineage>
</organism>
<protein>
    <submittedName>
        <fullName evidence="2">Endo-1,4-beta-xylanase A</fullName>
    </submittedName>
</protein>
<name>A0A6S6TCL0_9BACT</name>
<dbReference type="EMBL" id="CACVAX010000046">
    <property type="protein sequence ID" value="CAA6817084.1"/>
    <property type="molecule type" value="Genomic_DNA"/>
</dbReference>
<proteinExistence type="predicted"/>
<accession>A0A6S6TCL0</accession>